<dbReference type="OrthoDB" id="9936010at2"/>
<gene>
    <name evidence="1" type="ORF">CEE60_05880</name>
</gene>
<evidence type="ECO:0000313" key="1">
    <source>
        <dbReference type="EMBL" id="OWQ55081.1"/>
    </source>
</evidence>
<proteinExistence type="predicted"/>
<protein>
    <submittedName>
        <fullName evidence="1">Uncharacterized protein</fullName>
    </submittedName>
</protein>
<dbReference type="Proteomes" id="UP000198157">
    <property type="component" value="Unassembled WGS sequence"/>
</dbReference>
<dbReference type="EMBL" id="NIVS01000013">
    <property type="protein sequence ID" value="OWQ55081.1"/>
    <property type="molecule type" value="Genomic_DNA"/>
</dbReference>
<sequence>MADPINQAKHTARVLIGEARARRLVGLGFWCMFRMAQSARLRAATLPRPAPPALPIQSELFA</sequence>
<accession>A0A246HQF2</accession>
<reference evidence="1 2" key="1">
    <citation type="submission" date="2017-06" db="EMBL/GenBank/DDBJ databases">
        <authorList>
            <person name="Kim H.J."/>
            <person name="Triplett B.A."/>
        </authorList>
    </citation>
    <scope>NUCLEOTIDE SEQUENCE [LARGE SCALE GENOMIC DNA]</scope>
    <source>
        <strain evidence="1 2">13146</strain>
    </source>
</reference>
<dbReference type="AlphaFoldDB" id="A0A246HQF2"/>
<organism evidence="1 2">
    <name type="scientific">Stenotrophomonas maltophilia</name>
    <name type="common">Pseudomonas maltophilia</name>
    <name type="synonym">Xanthomonas maltophilia</name>
    <dbReference type="NCBI Taxonomy" id="40324"/>
    <lineage>
        <taxon>Bacteria</taxon>
        <taxon>Pseudomonadati</taxon>
        <taxon>Pseudomonadota</taxon>
        <taxon>Gammaproteobacteria</taxon>
        <taxon>Lysobacterales</taxon>
        <taxon>Lysobacteraceae</taxon>
        <taxon>Stenotrophomonas</taxon>
        <taxon>Stenotrophomonas maltophilia group</taxon>
    </lineage>
</organism>
<name>A0A246HQF2_STEMA</name>
<comment type="caution">
    <text evidence="1">The sequence shown here is derived from an EMBL/GenBank/DDBJ whole genome shotgun (WGS) entry which is preliminary data.</text>
</comment>
<evidence type="ECO:0000313" key="2">
    <source>
        <dbReference type="Proteomes" id="UP000198157"/>
    </source>
</evidence>